<evidence type="ECO:0000256" key="10">
    <source>
        <dbReference type="SAM" id="Phobius"/>
    </source>
</evidence>
<reference evidence="12" key="1">
    <citation type="submission" date="2023-05" db="EMBL/GenBank/DDBJ databases">
        <authorList>
            <person name="Zhang X."/>
        </authorList>
    </citation>
    <scope>NUCLEOTIDE SEQUENCE</scope>
    <source>
        <strain evidence="12">BD1B2-1</strain>
    </source>
</reference>
<keyword evidence="4" id="KW-0808">Transferase</keyword>
<dbReference type="EMBL" id="JASJOU010000025">
    <property type="protein sequence ID" value="MDJ1506654.1"/>
    <property type="molecule type" value="Genomic_DNA"/>
</dbReference>
<feature type="transmembrane region" description="Helical" evidence="10">
    <location>
        <begin position="6"/>
        <end position="21"/>
    </location>
</feature>
<keyword evidence="8" id="KW-0902">Two-component regulatory system</keyword>
<dbReference type="CDD" id="cd00075">
    <property type="entry name" value="HATPase"/>
    <property type="match status" value="1"/>
</dbReference>
<dbReference type="GO" id="GO:0030295">
    <property type="term" value="F:protein kinase activator activity"/>
    <property type="evidence" value="ECO:0007669"/>
    <property type="project" value="TreeGrafter"/>
</dbReference>
<dbReference type="Pfam" id="PF02518">
    <property type="entry name" value="HATPase_c"/>
    <property type="match status" value="1"/>
</dbReference>
<dbReference type="GO" id="GO:0007234">
    <property type="term" value="P:osmosensory signaling via phosphorelay pathway"/>
    <property type="evidence" value="ECO:0007669"/>
    <property type="project" value="TreeGrafter"/>
</dbReference>
<dbReference type="SUPFAM" id="SSF47384">
    <property type="entry name" value="Homodimeric domain of signal transducing histidine kinase"/>
    <property type="match status" value="1"/>
</dbReference>
<keyword evidence="10" id="KW-0812">Transmembrane</keyword>
<keyword evidence="7" id="KW-0067">ATP-binding</keyword>
<evidence type="ECO:0000259" key="11">
    <source>
        <dbReference type="PROSITE" id="PS50109"/>
    </source>
</evidence>
<evidence type="ECO:0000256" key="6">
    <source>
        <dbReference type="ARBA" id="ARBA00022777"/>
    </source>
</evidence>
<dbReference type="SMART" id="SM00388">
    <property type="entry name" value="HisKA"/>
    <property type="match status" value="1"/>
</dbReference>
<evidence type="ECO:0000256" key="7">
    <source>
        <dbReference type="ARBA" id="ARBA00022840"/>
    </source>
</evidence>
<evidence type="ECO:0000256" key="3">
    <source>
        <dbReference type="ARBA" id="ARBA00022553"/>
    </source>
</evidence>
<keyword evidence="9" id="KW-0175">Coiled coil</keyword>
<comment type="caution">
    <text evidence="12">The sequence shown here is derived from an EMBL/GenBank/DDBJ whole genome shotgun (WGS) entry which is preliminary data.</text>
</comment>
<dbReference type="InterPro" id="IPR050351">
    <property type="entry name" value="BphY/WalK/GraS-like"/>
</dbReference>
<keyword evidence="3" id="KW-0597">Phosphoprotein</keyword>
<dbReference type="GO" id="GO:0005524">
    <property type="term" value="F:ATP binding"/>
    <property type="evidence" value="ECO:0007669"/>
    <property type="project" value="UniProtKB-KW"/>
</dbReference>
<dbReference type="SUPFAM" id="SSF55874">
    <property type="entry name" value="ATPase domain of HSP90 chaperone/DNA topoisomerase II/histidine kinase"/>
    <property type="match status" value="1"/>
</dbReference>
<evidence type="ECO:0000256" key="2">
    <source>
        <dbReference type="ARBA" id="ARBA00012438"/>
    </source>
</evidence>
<comment type="catalytic activity">
    <reaction evidence="1">
        <text>ATP + protein L-histidine = ADP + protein N-phospho-L-histidine.</text>
        <dbReference type="EC" id="2.7.13.3"/>
    </reaction>
</comment>
<keyword evidence="6 12" id="KW-0418">Kinase</keyword>
<feature type="domain" description="Histidine kinase" evidence="11">
    <location>
        <begin position="68"/>
        <end position="295"/>
    </location>
</feature>
<dbReference type="InterPro" id="IPR036890">
    <property type="entry name" value="HATPase_C_sf"/>
</dbReference>
<keyword evidence="5" id="KW-0547">Nucleotide-binding</keyword>
<evidence type="ECO:0000313" key="12">
    <source>
        <dbReference type="EMBL" id="MDJ1506654.1"/>
    </source>
</evidence>
<dbReference type="Proteomes" id="UP001232063">
    <property type="component" value="Unassembled WGS sequence"/>
</dbReference>
<dbReference type="PROSITE" id="PS50109">
    <property type="entry name" value="HIS_KIN"/>
    <property type="match status" value="1"/>
</dbReference>
<dbReference type="PANTHER" id="PTHR42878">
    <property type="entry name" value="TWO-COMPONENT HISTIDINE KINASE"/>
    <property type="match status" value="1"/>
</dbReference>
<dbReference type="Pfam" id="PF00512">
    <property type="entry name" value="HisKA"/>
    <property type="match status" value="1"/>
</dbReference>
<dbReference type="InterPro" id="IPR036097">
    <property type="entry name" value="HisK_dim/P_sf"/>
</dbReference>
<gene>
    <name evidence="12" type="ORF">QNI22_38795</name>
</gene>
<evidence type="ECO:0000256" key="4">
    <source>
        <dbReference type="ARBA" id="ARBA00022679"/>
    </source>
</evidence>
<dbReference type="Gene3D" id="3.30.565.10">
    <property type="entry name" value="Histidine kinase-like ATPase, C-terminal domain"/>
    <property type="match status" value="1"/>
</dbReference>
<dbReference type="PANTHER" id="PTHR42878:SF7">
    <property type="entry name" value="SENSOR HISTIDINE KINASE GLRK"/>
    <property type="match status" value="1"/>
</dbReference>
<evidence type="ECO:0000256" key="5">
    <source>
        <dbReference type="ARBA" id="ARBA00022741"/>
    </source>
</evidence>
<keyword evidence="10" id="KW-1133">Transmembrane helix</keyword>
<dbReference type="GO" id="GO:0000155">
    <property type="term" value="F:phosphorelay sensor kinase activity"/>
    <property type="evidence" value="ECO:0007669"/>
    <property type="project" value="InterPro"/>
</dbReference>
<keyword evidence="10" id="KW-0472">Membrane</keyword>
<dbReference type="InterPro" id="IPR003594">
    <property type="entry name" value="HATPase_dom"/>
</dbReference>
<dbReference type="AlphaFoldDB" id="A0AAE3RAG0"/>
<proteinExistence type="predicted"/>
<dbReference type="GO" id="GO:0000156">
    <property type="term" value="F:phosphorelay response regulator activity"/>
    <property type="evidence" value="ECO:0007669"/>
    <property type="project" value="TreeGrafter"/>
</dbReference>
<evidence type="ECO:0000256" key="1">
    <source>
        <dbReference type="ARBA" id="ARBA00000085"/>
    </source>
</evidence>
<feature type="coiled-coil region" evidence="9">
    <location>
        <begin position="24"/>
        <end position="58"/>
    </location>
</feature>
<dbReference type="CDD" id="cd00082">
    <property type="entry name" value="HisKA"/>
    <property type="match status" value="1"/>
</dbReference>
<dbReference type="RefSeq" id="WP_314519747.1">
    <property type="nucleotide sequence ID" value="NZ_JASJOU010000025.1"/>
</dbReference>
<keyword evidence="13" id="KW-1185">Reference proteome</keyword>
<evidence type="ECO:0000256" key="9">
    <source>
        <dbReference type="SAM" id="Coils"/>
    </source>
</evidence>
<dbReference type="InterPro" id="IPR004358">
    <property type="entry name" value="Sig_transdc_His_kin-like_C"/>
</dbReference>
<name>A0AAE3RAG0_9BACT</name>
<evidence type="ECO:0000256" key="8">
    <source>
        <dbReference type="ARBA" id="ARBA00023012"/>
    </source>
</evidence>
<dbReference type="EC" id="2.7.13.3" evidence="2"/>
<sequence>MSQNSFVVVVTLLAGLFVVLYKKRAGYRKNLNFLIEKNQQLLQEKDLLQAENTRLEKQHTINSRLFSIISHDVRGPLHVIKGLVSLLGQSEMTSDDLKKYCRVLTTNLEASIHLVENILQWSRSQLNGIHSQPFHFDLALVIEEVIEQLHTQASNKQILVKFIQVDLRTKQSLAASSLVRVYADPVMIEIAIRNLLTNAIKFSKSGDVVIVGTQSKADFIELFVQDKGPGIAKEAQVRLFQMDSPFSTTGTANEKGSGLGLAFCKEMIEKNGGTIRCESVYGNGATFFFTVPKSK</sequence>
<dbReference type="Gene3D" id="1.10.287.130">
    <property type="match status" value="1"/>
</dbReference>
<evidence type="ECO:0000313" key="13">
    <source>
        <dbReference type="Proteomes" id="UP001232063"/>
    </source>
</evidence>
<dbReference type="PRINTS" id="PR00344">
    <property type="entry name" value="BCTRLSENSOR"/>
</dbReference>
<dbReference type="InterPro" id="IPR003661">
    <property type="entry name" value="HisK_dim/P_dom"/>
</dbReference>
<dbReference type="InterPro" id="IPR005467">
    <property type="entry name" value="His_kinase_dom"/>
</dbReference>
<dbReference type="SMART" id="SM00387">
    <property type="entry name" value="HATPase_c"/>
    <property type="match status" value="1"/>
</dbReference>
<protein>
    <recommendedName>
        <fullName evidence="2">histidine kinase</fullName>
        <ecNumber evidence="2">2.7.13.3</ecNumber>
    </recommendedName>
</protein>
<accession>A0AAE3RAG0</accession>
<organism evidence="12 13">
    <name type="scientific">Xanthocytophaga agilis</name>
    <dbReference type="NCBI Taxonomy" id="3048010"/>
    <lineage>
        <taxon>Bacteria</taxon>
        <taxon>Pseudomonadati</taxon>
        <taxon>Bacteroidota</taxon>
        <taxon>Cytophagia</taxon>
        <taxon>Cytophagales</taxon>
        <taxon>Rhodocytophagaceae</taxon>
        <taxon>Xanthocytophaga</taxon>
    </lineage>
</organism>